<dbReference type="Pfam" id="PF13460">
    <property type="entry name" value="NAD_binding_10"/>
    <property type="match status" value="1"/>
</dbReference>
<reference evidence="5" key="1">
    <citation type="journal article" date="2012" name="Science">
        <title>The Paleozoic origin of enzymatic lignin decomposition reconstructed from 31 fungal genomes.</title>
        <authorList>
            <person name="Floudas D."/>
            <person name="Binder M."/>
            <person name="Riley R."/>
            <person name="Barry K."/>
            <person name="Blanchette R.A."/>
            <person name="Henrissat B."/>
            <person name="Martinez A.T."/>
            <person name="Otillar R."/>
            <person name="Spatafora J.W."/>
            <person name="Yadav J.S."/>
            <person name="Aerts A."/>
            <person name="Benoit I."/>
            <person name="Boyd A."/>
            <person name="Carlson A."/>
            <person name="Copeland A."/>
            <person name="Coutinho P.M."/>
            <person name="de Vries R.P."/>
            <person name="Ferreira P."/>
            <person name="Findley K."/>
            <person name="Foster B."/>
            <person name="Gaskell J."/>
            <person name="Glotzer D."/>
            <person name="Gorecki P."/>
            <person name="Heitman J."/>
            <person name="Hesse C."/>
            <person name="Hori C."/>
            <person name="Igarashi K."/>
            <person name="Jurgens J.A."/>
            <person name="Kallen N."/>
            <person name="Kersten P."/>
            <person name="Kohler A."/>
            <person name="Kuees U."/>
            <person name="Kumar T.K.A."/>
            <person name="Kuo A."/>
            <person name="LaButti K."/>
            <person name="Larrondo L.F."/>
            <person name="Lindquist E."/>
            <person name="Ling A."/>
            <person name="Lombard V."/>
            <person name="Lucas S."/>
            <person name="Lundell T."/>
            <person name="Martin R."/>
            <person name="McLaughlin D.J."/>
            <person name="Morgenstern I."/>
            <person name="Morin E."/>
            <person name="Murat C."/>
            <person name="Nagy L.G."/>
            <person name="Nolan M."/>
            <person name="Ohm R.A."/>
            <person name="Patyshakuliyeva A."/>
            <person name="Rokas A."/>
            <person name="Ruiz-Duenas F.J."/>
            <person name="Sabat G."/>
            <person name="Salamov A."/>
            <person name="Samejima M."/>
            <person name="Schmutz J."/>
            <person name="Slot J.C."/>
            <person name="St John F."/>
            <person name="Stenlid J."/>
            <person name="Sun H."/>
            <person name="Sun S."/>
            <person name="Syed K."/>
            <person name="Tsang A."/>
            <person name="Wiebenga A."/>
            <person name="Young D."/>
            <person name="Pisabarro A."/>
            <person name="Eastwood D.C."/>
            <person name="Martin F."/>
            <person name="Cullen D."/>
            <person name="Grigoriev I.V."/>
            <person name="Hibbett D.S."/>
        </authorList>
    </citation>
    <scope>NUCLEOTIDE SEQUENCE [LARGE SCALE GENOMIC DNA]</scope>
    <source>
        <strain evidence="5">RWD-64-598 SS2</strain>
    </source>
</reference>
<dbReference type="InterPro" id="IPR051606">
    <property type="entry name" value="Polyketide_Oxido-like"/>
</dbReference>
<evidence type="ECO:0000313" key="5">
    <source>
        <dbReference type="Proteomes" id="UP000053558"/>
    </source>
</evidence>
<dbReference type="OMA" id="AWMPKIT"/>
<organism evidence="4 5">
    <name type="scientific">Coniophora puteana (strain RWD-64-598)</name>
    <name type="common">Brown rot fungus</name>
    <dbReference type="NCBI Taxonomy" id="741705"/>
    <lineage>
        <taxon>Eukaryota</taxon>
        <taxon>Fungi</taxon>
        <taxon>Dikarya</taxon>
        <taxon>Basidiomycota</taxon>
        <taxon>Agaricomycotina</taxon>
        <taxon>Agaricomycetes</taxon>
        <taxon>Agaricomycetidae</taxon>
        <taxon>Boletales</taxon>
        <taxon>Coniophorineae</taxon>
        <taxon>Coniophoraceae</taxon>
        <taxon>Coniophora</taxon>
    </lineage>
</organism>
<feature type="region of interest" description="Disordered" evidence="2">
    <location>
        <begin position="65"/>
        <end position="102"/>
    </location>
</feature>
<name>A0A5M3MFE0_CONPW</name>
<dbReference type="KEGG" id="cput:CONPUDRAFT_168283"/>
<dbReference type="AlphaFoldDB" id="A0A5M3MFE0"/>
<dbReference type="PANTHER" id="PTHR43355:SF2">
    <property type="entry name" value="FLAVIN REDUCTASE (NADPH)"/>
    <property type="match status" value="1"/>
</dbReference>
<dbReference type="RefSeq" id="XP_007772724.1">
    <property type="nucleotide sequence ID" value="XM_007774534.1"/>
</dbReference>
<accession>A0A5M3MFE0</accession>
<dbReference type="EMBL" id="JH711584">
    <property type="protein sequence ID" value="EIW77335.1"/>
    <property type="molecule type" value="Genomic_DNA"/>
</dbReference>
<protein>
    <submittedName>
        <fullName evidence="4">Oxidoreductase</fullName>
    </submittedName>
</protein>
<evidence type="ECO:0000259" key="3">
    <source>
        <dbReference type="Pfam" id="PF13460"/>
    </source>
</evidence>
<dbReference type="GeneID" id="19205963"/>
<dbReference type="SUPFAM" id="SSF51735">
    <property type="entry name" value="NAD(P)-binding Rossmann-fold domains"/>
    <property type="match status" value="1"/>
</dbReference>
<dbReference type="GO" id="GO:0016646">
    <property type="term" value="F:oxidoreductase activity, acting on the CH-NH group of donors, NAD or NADP as acceptor"/>
    <property type="evidence" value="ECO:0007669"/>
    <property type="project" value="TreeGrafter"/>
</dbReference>
<dbReference type="InterPro" id="IPR016040">
    <property type="entry name" value="NAD(P)-bd_dom"/>
</dbReference>
<evidence type="ECO:0000313" key="4">
    <source>
        <dbReference type="EMBL" id="EIW77335.1"/>
    </source>
</evidence>
<keyword evidence="5" id="KW-1185">Reference proteome</keyword>
<feature type="compositionally biased region" description="Polar residues" evidence="2">
    <location>
        <begin position="68"/>
        <end position="80"/>
    </location>
</feature>
<dbReference type="Proteomes" id="UP000053558">
    <property type="component" value="Unassembled WGS sequence"/>
</dbReference>
<dbReference type="InterPro" id="IPR036291">
    <property type="entry name" value="NAD(P)-bd_dom_sf"/>
</dbReference>
<sequence>MRVLILGATGRCGTLFVREALAASHSVVVYVRSPEKLPADLASHPQVTVHKGTLDDASALSRALSGSIGAQDNSNQDQTQPPTPVDAVLSALGPRTNMLNPHPAGEPLGHAHSLLIRLMKDAGVRRLIALGTPTIDDPLDKPALTNTLAVGVMRFTSPTTYADIRAVGRVVREEGEAAGLQWTLPRVPLLKDGPGKEWYVGYVGDVKGGFYLNRAAYASFVIHELEHGEWVGKAPVITNA</sequence>
<proteinExistence type="inferred from homology"/>
<dbReference type="Gene3D" id="3.40.50.720">
    <property type="entry name" value="NAD(P)-binding Rossmann-like Domain"/>
    <property type="match status" value="1"/>
</dbReference>
<dbReference type="PANTHER" id="PTHR43355">
    <property type="entry name" value="FLAVIN REDUCTASE (NADPH)"/>
    <property type="match status" value="1"/>
</dbReference>
<evidence type="ECO:0000256" key="2">
    <source>
        <dbReference type="SAM" id="MobiDB-lite"/>
    </source>
</evidence>
<evidence type="ECO:0000256" key="1">
    <source>
        <dbReference type="ARBA" id="ARBA00038376"/>
    </source>
</evidence>
<feature type="domain" description="NAD(P)-binding" evidence="3">
    <location>
        <begin position="7"/>
        <end position="227"/>
    </location>
</feature>
<gene>
    <name evidence="4" type="ORF">CONPUDRAFT_168283</name>
</gene>
<comment type="caution">
    <text evidence="4">The sequence shown here is derived from an EMBL/GenBank/DDBJ whole genome shotgun (WGS) entry which is preliminary data.</text>
</comment>
<dbReference type="OrthoDB" id="10254221at2759"/>
<comment type="similarity">
    <text evidence="1">Belongs to the avfA family.</text>
</comment>